<dbReference type="InterPro" id="IPR053162">
    <property type="entry name" value="DnaD"/>
</dbReference>
<dbReference type="Proteomes" id="UP000269226">
    <property type="component" value="Chromosome"/>
</dbReference>
<reference evidence="4 5" key="1">
    <citation type="submission" date="2018-01" db="EMBL/GenBank/DDBJ databases">
        <title>Whole genome sequence of Melissococcus plutonius DAT561.</title>
        <authorList>
            <person name="Okumura K."/>
            <person name="Takamatsu D."/>
            <person name="Okura M."/>
        </authorList>
    </citation>
    <scope>NUCLEOTIDE SEQUENCE [LARGE SCALE GENOMIC DNA]</scope>
    <source>
        <strain evidence="4 5">DAT561</strain>
    </source>
</reference>
<dbReference type="EMBL" id="AP018492">
    <property type="protein sequence ID" value="BBC61030.1"/>
    <property type="molecule type" value="Genomic_DNA"/>
</dbReference>
<organism evidence="4 5">
    <name type="scientific">Melissococcus plutonius</name>
    <dbReference type="NCBI Taxonomy" id="33970"/>
    <lineage>
        <taxon>Bacteria</taxon>
        <taxon>Bacillati</taxon>
        <taxon>Bacillota</taxon>
        <taxon>Bacilli</taxon>
        <taxon>Lactobacillales</taxon>
        <taxon>Enterococcaceae</taxon>
        <taxon>Melissococcus</taxon>
    </lineage>
</organism>
<gene>
    <name evidence="4" type="ORF">DAT561_0918</name>
</gene>
<accession>A0A2Z5Y2P4</accession>
<evidence type="ECO:0000259" key="3">
    <source>
        <dbReference type="Pfam" id="PF21984"/>
    </source>
</evidence>
<dbReference type="NCBIfam" id="TIGR01446">
    <property type="entry name" value="DnaD_dom"/>
    <property type="match status" value="1"/>
</dbReference>
<proteinExistence type="inferred from homology"/>
<sequence length="238" mass="28030">MMLSIDEYLKAGETTISNLVIENYQRLGLTDEEFLFWLQLFRSQNTGDLFPNLTAISQIMGKSPDKIYQLLNQLVNKGFIIIRTKQNTQGRMMDTYDLFPIFQKIYGLKQQAKQESATSVDKVRQLYQTFEKEFARQLSPIELETIGQWLEVDHYQPEIICLALKEAVLNQVYSLKYIDRILLTWERKNLTTKEQIAEDRKRRKQSLLQKEITENQKEQTNAATKITLHNWLNPEEDS</sequence>
<evidence type="ECO:0000313" key="5">
    <source>
        <dbReference type="Proteomes" id="UP000269226"/>
    </source>
</evidence>
<feature type="domain" description="DnaB/C C-terminal" evidence="2">
    <location>
        <begin position="127"/>
        <end position="198"/>
    </location>
</feature>
<dbReference type="PANTHER" id="PTHR37293">
    <property type="entry name" value="PHAGE REPLICATION PROTEIN-RELATED"/>
    <property type="match status" value="1"/>
</dbReference>
<evidence type="ECO:0000259" key="2">
    <source>
        <dbReference type="Pfam" id="PF07261"/>
    </source>
</evidence>
<dbReference type="PANTHER" id="PTHR37293:SF6">
    <property type="entry name" value="DNA REPLICATION PROTEIN DNAD"/>
    <property type="match status" value="1"/>
</dbReference>
<dbReference type="InterPro" id="IPR034829">
    <property type="entry name" value="DnaD-like_sf"/>
</dbReference>
<evidence type="ECO:0000256" key="1">
    <source>
        <dbReference type="ARBA" id="ARBA00093462"/>
    </source>
</evidence>
<dbReference type="InterPro" id="IPR036388">
    <property type="entry name" value="WH-like_DNA-bd_sf"/>
</dbReference>
<dbReference type="InterPro" id="IPR006343">
    <property type="entry name" value="DnaB/C_C"/>
</dbReference>
<feature type="domain" description="DnaD N-terminal" evidence="3">
    <location>
        <begin position="16"/>
        <end position="115"/>
    </location>
</feature>
<dbReference type="Gene3D" id="1.10.10.630">
    <property type="entry name" value="DnaD domain-like"/>
    <property type="match status" value="1"/>
</dbReference>
<dbReference type="Gene3D" id="1.10.10.10">
    <property type="entry name" value="Winged helix-like DNA-binding domain superfamily/Winged helix DNA-binding domain"/>
    <property type="match status" value="1"/>
</dbReference>
<name>A0A2Z5Y2P4_9ENTE</name>
<dbReference type="SUPFAM" id="SSF158499">
    <property type="entry name" value="DnaD domain-like"/>
    <property type="match status" value="1"/>
</dbReference>
<evidence type="ECO:0000313" key="4">
    <source>
        <dbReference type="EMBL" id="BBC61030.1"/>
    </source>
</evidence>
<comment type="similarity">
    <text evidence="1">Belongs to the DnaB/DnaD family.</text>
</comment>
<dbReference type="Pfam" id="PF21984">
    <property type="entry name" value="DnaD_N"/>
    <property type="match status" value="1"/>
</dbReference>
<dbReference type="InterPro" id="IPR053843">
    <property type="entry name" value="DnaD_N"/>
</dbReference>
<dbReference type="AlphaFoldDB" id="A0A2Z5Y2P4"/>
<dbReference type="Pfam" id="PF07261">
    <property type="entry name" value="DnaB_2"/>
    <property type="match status" value="1"/>
</dbReference>
<protein>
    <submittedName>
        <fullName evidence="4">Chromosome replication initiation protein DnaD</fullName>
    </submittedName>
</protein>